<comment type="caution">
    <text evidence="2">The sequence shown here is derived from an EMBL/GenBank/DDBJ whole genome shotgun (WGS) entry which is preliminary data.</text>
</comment>
<accession>A0A4E0QWI3</accession>
<dbReference type="AlphaFoldDB" id="A0A4E0QWI3"/>
<feature type="compositionally biased region" description="Basic and acidic residues" evidence="1">
    <location>
        <begin position="17"/>
        <end position="28"/>
    </location>
</feature>
<dbReference type="Proteomes" id="UP000230066">
    <property type="component" value="Unassembled WGS sequence"/>
</dbReference>
<dbReference type="EMBL" id="JXXN02006547">
    <property type="protein sequence ID" value="THD19389.1"/>
    <property type="molecule type" value="Genomic_DNA"/>
</dbReference>
<feature type="region of interest" description="Disordered" evidence="1">
    <location>
        <begin position="1"/>
        <end position="47"/>
    </location>
</feature>
<name>A0A4E0QWI3_FASHE</name>
<organism evidence="2 3">
    <name type="scientific">Fasciola hepatica</name>
    <name type="common">Liver fluke</name>
    <dbReference type="NCBI Taxonomy" id="6192"/>
    <lineage>
        <taxon>Eukaryota</taxon>
        <taxon>Metazoa</taxon>
        <taxon>Spiralia</taxon>
        <taxon>Lophotrochozoa</taxon>
        <taxon>Platyhelminthes</taxon>
        <taxon>Trematoda</taxon>
        <taxon>Digenea</taxon>
        <taxon>Plagiorchiida</taxon>
        <taxon>Echinostomata</taxon>
        <taxon>Echinostomatoidea</taxon>
        <taxon>Fasciolidae</taxon>
        <taxon>Fasciola</taxon>
    </lineage>
</organism>
<reference evidence="2" key="1">
    <citation type="submission" date="2019-03" db="EMBL/GenBank/DDBJ databases">
        <title>Improved annotation for the trematode Fasciola hepatica.</title>
        <authorList>
            <person name="Choi Y.-J."/>
            <person name="Martin J."/>
            <person name="Mitreva M."/>
        </authorList>
    </citation>
    <scope>NUCLEOTIDE SEQUENCE [LARGE SCALE GENOMIC DNA]</scope>
</reference>
<gene>
    <name evidence="2" type="ORF">D915_009957</name>
</gene>
<protein>
    <submittedName>
        <fullName evidence="2">Uncharacterized protein</fullName>
    </submittedName>
</protein>
<keyword evidence="3" id="KW-1185">Reference proteome</keyword>
<evidence type="ECO:0000256" key="1">
    <source>
        <dbReference type="SAM" id="MobiDB-lite"/>
    </source>
</evidence>
<evidence type="ECO:0000313" key="2">
    <source>
        <dbReference type="EMBL" id="THD19389.1"/>
    </source>
</evidence>
<evidence type="ECO:0000313" key="3">
    <source>
        <dbReference type="Proteomes" id="UP000230066"/>
    </source>
</evidence>
<proteinExistence type="predicted"/>
<sequence length="94" mass="10655">MYTHSQHGADATKRRKVGDNKVSVRDTSVEGTKINRHGDPLQESCRGPGISEKQLVLSIIKFHTRPISGCVPNKTVQLGKQRYMLRFRESYPCE</sequence>